<dbReference type="PANTHER" id="PTHR10695:SF46">
    <property type="entry name" value="BIFUNCTIONAL COENZYME A SYNTHASE-RELATED"/>
    <property type="match status" value="1"/>
</dbReference>
<comment type="similarity">
    <text evidence="2">In the C-terminal section; belongs to the UPF0157 (GrpB) family.</text>
</comment>
<comment type="similarity">
    <text evidence="6">Belongs to the CoaE family.</text>
</comment>
<dbReference type="EC" id="2.7.1.24" evidence="6 7"/>
<keyword evidence="6 8" id="KW-0418">Kinase</keyword>
<dbReference type="NCBIfam" id="NF002879">
    <property type="entry name" value="PRK03333.1"/>
    <property type="match status" value="1"/>
</dbReference>
<dbReference type="GO" id="GO:0016301">
    <property type="term" value="F:kinase activity"/>
    <property type="evidence" value="ECO:0007669"/>
    <property type="project" value="UniProtKB-KW"/>
</dbReference>
<comment type="catalytic activity">
    <reaction evidence="6">
        <text>3'-dephospho-CoA + ATP = ADP + CoA + H(+)</text>
        <dbReference type="Rhea" id="RHEA:18245"/>
        <dbReference type="ChEBI" id="CHEBI:15378"/>
        <dbReference type="ChEBI" id="CHEBI:30616"/>
        <dbReference type="ChEBI" id="CHEBI:57287"/>
        <dbReference type="ChEBI" id="CHEBI:57328"/>
        <dbReference type="ChEBI" id="CHEBI:456216"/>
        <dbReference type="EC" id="2.7.1.24"/>
    </reaction>
</comment>
<dbReference type="Pfam" id="PF04229">
    <property type="entry name" value="GrpB"/>
    <property type="match status" value="1"/>
</dbReference>
<proteinExistence type="inferred from homology"/>
<evidence type="ECO:0000256" key="7">
    <source>
        <dbReference type="NCBIfam" id="TIGR00152"/>
    </source>
</evidence>
<evidence type="ECO:0000256" key="2">
    <source>
        <dbReference type="ARBA" id="ARBA00011058"/>
    </source>
</evidence>
<keyword evidence="4 6" id="KW-0547">Nucleotide-binding</keyword>
<dbReference type="InterPro" id="IPR027417">
    <property type="entry name" value="P-loop_NTPase"/>
</dbReference>
<protein>
    <recommendedName>
        <fullName evidence="6 7">Dephospho-CoA kinase</fullName>
        <ecNumber evidence="6 7">2.7.1.24</ecNumber>
    </recommendedName>
    <alternativeName>
        <fullName evidence="6">Dephosphocoenzyme A kinase</fullName>
    </alternativeName>
</protein>
<reference evidence="8 9" key="1">
    <citation type="journal article" date="2019" name="Int. J. Syst. Evol. Microbiol.">
        <title>The Global Catalogue of Microorganisms (GCM) 10K type strain sequencing project: providing services to taxonomists for standard genome sequencing and annotation.</title>
        <authorList>
            <consortium name="The Broad Institute Genomics Platform"/>
            <consortium name="The Broad Institute Genome Sequencing Center for Infectious Disease"/>
            <person name="Wu L."/>
            <person name="Ma J."/>
        </authorList>
    </citation>
    <scope>NUCLEOTIDE SEQUENCE [LARGE SCALE GENOMIC DNA]</scope>
    <source>
        <strain evidence="8 9">JCM 13023</strain>
    </source>
</reference>
<evidence type="ECO:0000256" key="1">
    <source>
        <dbReference type="ARBA" id="ARBA00008826"/>
    </source>
</evidence>
<dbReference type="PANTHER" id="PTHR10695">
    <property type="entry name" value="DEPHOSPHO-COA KINASE-RELATED"/>
    <property type="match status" value="1"/>
</dbReference>
<accession>A0ABN1WEB5</accession>
<comment type="function">
    <text evidence="6">Catalyzes the phosphorylation of the 3'-hydroxyl group of dephosphocoenzyme A to form coenzyme A.</text>
</comment>
<comment type="subcellular location">
    <subcellularLocation>
        <location evidence="6">Cytoplasm</location>
    </subcellularLocation>
</comment>
<comment type="pathway">
    <text evidence="6">Cofactor biosynthesis; coenzyme A biosynthesis; CoA from (R)-pantothenate: step 5/5.</text>
</comment>
<comment type="caution">
    <text evidence="8">The sequence shown here is derived from an EMBL/GenBank/DDBJ whole genome shotgun (WGS) entry which is preliminary data.</text>
</comment>
<evidence type="ECO:0000313" key="9">
    <source>
        <dbReference type="Proteomes" id="UP001500653"/>
    </source>
</evidence>
<evidence type="ECO:0000256" key="5">
    <source>
        <dbReference type="ARBA" id="ARBA00022840"/>
    </source>
</evidence>
<organism evidence="8 9">
    <name type="scientific">Prauserella halophila</name>
    <dbReference type="NCBI Taxonomy" id="185641"/>
    <lineage>
        <taxon>Bacteria</taxon>
        <taxon>Bacillati</taxon>
        <taxon>Actinomycetota</taxon>
        <taxon>Actinomycetes</taxon>
        <taxon>Pseudonocardiales</taxon>
        <taxon>Pseudonocardiaceae</taxon>
        <taxon>Prauserella</taxon>
    </lineage>
</organism>
<evidence type="ECO:0000256" key="4">
    <source>
        <dbReference type="ARBA" id="ARBA00022741"/>
    </source>
</evidence>
<keyword evidence="3 6" id="KW-0963">Cytoplasm</keyword>
<dbReference type="SUPFAM" id="SSF81301">
    <property type="entry name" value="Nucleotidyltransferase"/>
    <property type="match status" value="1"/>
</dbReference>
<sequence>MLDNGSIDAGECAGGDDWLNARMLRVGLTGGIGAGKSTVAVRLAELGATVIDADRIAREVVEPGTDGLAEVVEAFGKDVLTADGELDRAALAARAFADDESRARLNAITHPRIGRRTAELMAQASADAVVVHDVPLLVEGGMGASYHLVLVVDADEETRVRRLGESRGMAAEDARSRIAAQATRAQREAAADVWLDNSGTADLVQAQVDALWHERIVPFEANVRLRQPRAPKPPTLVEPDPAWPAQAERLLARVRAAAGDKAERADHIGSTAVPGLPAKDTLDLQLVVPSLAEADLVSEALSDAGFVRAEGHWFDQPQDGTTAPARWDKRFHYGADPQRPVNLHVRSAQGPAWRLALLFRDWLRAHPAEAGVYADIKQRLARAHAGDASSLNYSEEKQSWVDAAFVRAERWAAETGWDG</sequence>
<keyword evidence="5 6" id="KW-0067">ATP-binding</keyword>
<dbReference type="EMBL" id="BAAALN010000016">
    <property type="protein sequence ID" value="GAA1247638.1"/>
    <property type="molecule type" value="Genomic_DNA"/>
</dbReference>
<dbReference type="Pfam" id="PF01121">
    <property type="entry name" value="CoaE"/>
    <property type="match status" value="1"/>
</dbReference>
<evidence type="ECO:0000313" key="8">
    <source>
        <dbReference type="EMBL" id="GAA1247638.1"/>
    </source>
</evidence>
<gene>
    <name evidence="6 8" type="primary">coaE</name>
    <name evidence="8" type="ORF">GCM10009676_37260</name>
</gene>
<dbReference type="CDD" id="cd02022">
    <property type="entry name" value="DPCK"/>
    <property type="match status" value="1"/>
</dbReference>
<keyword evidence="6" id="KW-0808">Transferase</keyword>
<feature type="binding site" evidence="6">
    <location>
        <begin position="33"/>
        <end position="38"/>
    </location>
    <ligand>
        <name>ATP</name>
        <dbReference type="ChEBI" id="CHEBI:30616"/>
    </ligand>
</feature>
<dbReference type="InterPro" id="IPR001977">
    <property type="entry name" value="Depp_CoAkinase"/>
</dbReference>
<name>A0ABN1WEB5_9PSEU</name>
<dbReference type="Proteomes" id="UP001500653">
    <property type="component" value="Unassembled WGS sequence"/>
</dbReference>
<dbReference type="InterPro" id="IPR043519">
    <property type="entry name" value="NT_sf"/>
</dbReference>
<dbReference type="Gene3D" id="3.30.460.10">
    <property type="entry name" value="Beta Polymerase, domain 2"/>
    <property type="match status" value="1"/>
</dbReference>
<dbReference type="InterPro" id="IPR007344">
    <property type="entry name" value="GrpB/CoaE"/>
</dbReference>
<dbReference type="SUPFAM" id="SSF52540">
    <property type="entry name" value="P-loop containing nucleoside triphosphate hydrolases"/>
    <property type="match status" value="1"/>
</dbReference>
<dbReference type="HAMAP" id="MF_00376">
    <property type="entry name" value="Dephospho_CoA_kinase"/>
    <property type="match status" value="1"/>
</dbReference>
<comment type="similarity">
    <text evidence="1">In the N-terminal section; belongs to the CoaE family.</text>
</comment>
<dbReference type="PROSITE" id="PS51219">
    <property type="entry name" value="DPCK"/>
    <property type="match status" value="1"/>
</dbReference>
<keyword evidence="9" id="KW-1185">Reference proteome</keyword>
<evidence type="ECO:0000256" key="3">
    <source>
        <dbReference type="ARBA" id="ARBA00022490"/>
    </source>
</evidence>
<evidence type="ECO:0000256" key="6">
    <source>
        <dbReference type="HAMAP-Rule" id="MF_00376"/>
    </source>
</evidence>
<dbReference type="Gene3D" id="3.40.50.300">
    <property type="entry name" value="P-loop containing nucleotide triphosphate hydrolases"/>
    <property type="match status" value="1"/>
</dbReference>
<dbReference type="NCBIfam" id="TIGR00152">
    <property type="entry name" value="dephospho-CoA kinase"/>
    <property type="match status" value="1"/>
</dbReference>
<keyword evidence="6" id="KW-0173">Coenzyme A biosynthesis</keyword>